<protein>
    <submittedName>
        <fullName evidence="2">FH2 domain-containing protein</fullName>
    </submittedName>
</protein>
<evidence type="ECO:0000313" key="2">
    <source>
        <dbReference type="WBParaSite" id="GPUH_0001907401-mRNA-1"/>
    </source>
</evidence>
<feature type="compositionally biased region" description="Polar residues" evidence="1">
    <location>
        <begin position="55"/>
        <end position="67"/>
    </location>
</feature>
<dbReference type="WBParaSite" id="GPUH_0001907401-mRNA-1">
    <property type="protein sequence ID" value="GPUH_0001907401-mRNA-1"/>
    <property type="gene ID" value="GPUH_0001907401"/>
</dbReference>
<evidence type="ECO:0000256" key="1">
    <source>
        <dbReference type="SAM" id="MobiDB-lite"/>
    </source>
</evidence>
<organism evidence="2">
    <name type="scientific">Gongylonema pulchrum</name>
    <dbReference type="NCBI Taxonomy" id="637853"/>
    <lineage>
        <taxon>Eukaryota</taxon>
        <taxon>Metazoa</taxon>
        <taxon>Ecdysozoa</taxon>
        <taxon>Nematoda</taxon>
        <taxon>Chromadorea</taxon>
        <taxon>Rhabditida</taxon>
        <taxon>Spirurina</taxon>
        <taxon>Spiruromorpha</taxon>
        <taxon>Spiruroidea</taxon>
        <taxon>Gongylonematidae</taxon>
        <taxon>Gongylonema</taxon>
    </lineage>
</organism>
<reference evidence="2" key="1">
    <citation type="submission" date="2016-06" db="UniProtKB">
        <authorList>
            <consortium name="WormBaseParasite"/>
        </authorList>
    </citation>
    <scope>IDENTIFICATION</scope>
</reference>
<accession>A0A183EDK8</accession>
<proteinExistence type="predicted"/>
<sequence length="165" mass="18456">LEFKTRLSRIGGTSSIEIRGYGALLTELSQELQAMRDDFSTRAFEVARSHTPTITELHSDSGSTQSAAPAHRHSYTRTTGSEPRRLSSCTVTKLSRITPSTLYKGIFKYLRNKSVYSPHEDWIFLLESRCCSKTATCLLEQLVGIHPILGPVICYFTSHLSAVWS</sequence>
<name>A0A183EDK8_9BILA</name>
<dbReference type="AlphaFoldDB" id="A0A183EDK8"/>
<feature type="region of interest" description="Disordered" evidence="1">
    <location>
        <begin position="55"/>
        <end position="84"/>
    </location>
</feature>